<evidence type="ECO:0008006" key="2">
    <source>
        <dbReference type="Google" id="ProtNLM"/>
    </source>
</evidence>
<accession>A0A6C0DVP2</accession>
<evidence type="ECO:0000313" key="1">
    <source>
        <dbReference type="EMBL" id="QHT19295.1"/>
    </source>
</evidence>
<proteinExistence type="predicted"/>
<protein>
    <recommendedName>
        <fullName evidence="2">Glycosyltransferase</fullName>
    </recommendedName>
</protein>
<dbReference type="AlphaFoldDB" id="A0A6C0DVP2"/>
<name>A0A6C0DVP2_9ZZZZ</name>
<reference evidence="1" key="1">
    <citation type="journal article" date="2020" name="Nature">
        <title>Giant virus diversity and host interactions through global metagenomics.</title>
        <authorList>
            <person name="Schulz F."/>
            <person name="Roux S."/>
            <person name="Paez-Espino D."/>
            <person name="Jungbluth S."/>
            <person name="Walsh D.A."/>
            <person name="Denef V.J."/>
            <person name="McMahon K.D."/>
            <person name="Konstantinidis K.T."/>
            <person name="Eloe-Fadrosh E.A."/>
            <person name="Kyrpides N.C."/>
            <person name="Woyke T."/>
        </authorList>
    </citation>
    <scope>NUCLEOTIDE SEQUENCE</scope>
    <source>
        <strain evidence="1">GVMAG-M-3300023174-57</strain>
    </source>
</reference>
<organism evidence="1">
    <name type="scientific">viral metagenome</name>
    <dbReference type="NCBI Taxonomy" id="1070528"/>
    <lineage>
        <taxon>unclassified sequences</taxon>
        <taxon>metagenomes</taxon>
        <taxon>organismal metagenomes</taxon>
    </lineage>
</organism>
<dbReference type="EMBL" id="MN739664">
    <property type="protein sequence ID" value="QHT19295.1"/>
    <property type="molecule type" value="Genomic_DNA"/>
</dbReference>
<sequence length="251" mass="29563">MRHAVAILAIRPSIIWMDLLSSFTEYDLYIVCDCNKEDYGAMWTATYPKIRFIQMPASEASDAGFSNLSTAVSPKQVVNAWDKAVYYFSKKQNYEHLWLIEEDVFFHHEKTLRDIDLHYKDDDLLSAPITSKNQDRASSWFWHWPAFAINLPEPHYRGMVCAIRVSRGLLRFIRQYAEKNKTLFFLEALFPTVARHYGLICNEPPELSTITYIREWQIEEIGRVNLYHPMKNLIEHKDARAIERFFFGLDP</sequence>